<evidence type="ECO:0000256" key="2">
    <source>
        <dbReference type="SAM" id="Phobius"/>
    </source>
</evidence>
<dbReference type="PANTHER" id="PTHR21180:SF32">
    <property type="entry name" value="ENDONUCLEASE_EXONUCLEASE_PHOSPHATASE FAMILY DOMAIN-CONTAINING PROTEIN 1"/>
    <property type="match status" value="1"/>
</dbReference>
<organism evidence="4 5">
    <name type="scientific">Gryllotalpicola kribbensis</name>
    <dbReference type="NCBI Taxonomy" id="993084"/>
    <lineage>
        <taxon>Bacteria</taxon>
        <taxon>Bacillati</taxon>
        <taxon>Actinomycetota</taxon>
        <taxon>Actinomycetes</taxon>
        <taxon>Micrococcales</taxon>
        <taxon>Microbacteriaceae</taxon>
        <taxon>Gryllotalpicola</taxon>
    </lineage>
</organism>
<evidence type="ECO:0000256" key="1">
    <source>
        <dbReference type="SAM" id="MobiDB-lite"/>
    </source>
</evidence>
<sequence>MSDSQAEPEGALAPSAQGGARWRVGLGAAVVLLVLGVAVAVVAGLMSDGGAAEPVAELTPTSGAAVTPGSPAPTAAASVVIHVLGQVKRPGVYELSVGARAIDAIGAAGGFTAGADQSALNLAQVLVDGQQVLVPRPGEAPPASAAGAGAPASGTPAPGAEVDLNTATLEQLETLPRVGPAMAQRIIDWRTQNGGFSSVDDLNNVSGIGDKTFAELKDLVVVR</sequence>
<feature type="transmembrane region" description="Helical" evidence="2">
    <location>
        <begin position="24"/>
        <end position="46"/>
    </location>
</feature>
<feature type="region of interest" description="Disordered" evidence="1">
    <location>
        <begin position="136"/>
        <end position="159"/>
    </location>
</feature>
<keyword evidence="2" id="KW-1133">Transmembrane helix</keyword>
<proteinExistence type="predicted"/>
<reference evidence="5" key="1">
    <citation type="journal article" date="2019" name="Int. J. Syst. Evol. Microbiol.">
        <title>The Global Catalogue of Microorganisms (GCM) 10K type strain sequencing project: providing services to taxonomists for standard genome sequencing and annotation.</title>
        <authorList>
            <consortium name="The Broad Institute Genomics Platform"/>
            <consortium name="The Broad Institute Genome Sequencing Center for Infectious Disease"/>
            <person name="Wu L."/>
            <person name="Ma J."/>
        </authorList>
    </citation>
    <scope>NUCLEOTIDE SEQUENCE [LARGE SCALE GENOMIC DNA]</scope>
    <source>
        <strain evidence="5">JCM 17593</strain>
    </source>
</reference>
<evidence type="ECO:0000313" key="4">
    <source>
        <dbReference type="EMBL" id="GAA4192724.1"/>
    </source>
</evidence>
<dbReference type="Gene3D" id="1.10.150.280">
    <property type="entry name" value="AF1531-like domain"/>
    <property type="match status" value="1"/>
</dbReference>
<evidence type="ECO:0000259" key="3">
    <source>
        <dbReference type="SMART" id="SM00278"/>
    </source>
</evidence>
<dbReference type="InterPro" id="IPR051675">
    <property type="entry name" value="Endo/Exo/Phosphatase_dom_1"/>
</dbReference>
<accession>A0ABP8AXK8</accession>
<protein>
    <recommendedName>
        <fullName evidence="3">Helix-hairpin-helix DNA-binding motif class 1 domain-containing protein</fullName>
    </recommendedName>
</protein>
<dbReference type="SUPFAM" id="SSF47781">
    <property type="entry name" value="RuvA domain 2-like"/>
    <property type="match status" value="1"/>
</dbReference>
<evidence type="ECO:0000313" key="5">
    <source>
        <dbReference type="Proteomes" id="UP001500213"/>
    </source>
</evidence>
<keyword evidence="2" id="KW-0472">Membrane</keyword>
<feature type="domain" description="Helix-hairpin-helix DNA-binding motif class 1" evidence="3">
    <location>
        <begin position="200"/>
        <end position="219"/>
    </location>
</feature>
<feature type="domain" description="Helix-hairpin-helix DNA-binding motif class 1" evidence="3">
    <location>
        <begin position="170"/>
        <end position="189"/>
    </location>
</feature>
<gene>
    <name evidence="4" type="ORF">GCM10022288_25450</name>
</gene>
<dbReference type="Pfam" id="PF10531">
    <property type="entry name" value="SLBB"/>
    <property type="match status" value="1"/>
</dbReference>
<dbReference type="Proteomes" id="UP001500213">
    <property type="component" value="Unassembled WGS sequence"/>
</dbReference>
<dbReference type="InterPro" id="IPR010994">
    <property type="entry name" value="RuvA_2-like"/>
</dbReference>
<dbReference type="Pfam" id="PF12836">
    <property type="entry name" value="HHH_3"/>
    <property type="match status" value="1"/>
</dbReference>
<keyword evidence="5" id="KW-1185">Reference proteome</keyword>
<dbReference type="EMBL" id="BAABBX010000016">
    <property type="protein sequence ID" value="GAA4192724.1"/>
    <property type="molecule type" value="Genomic_DNA"/>
</dbReference>
<keyword evidence="2" id="KW-0812">Transmembrane</keyword>
<dbReference type="PANTHER" id="PTHR21180">
    <property type="entry name" value="ENDONUCLEASE/EXONUCLEASE/PHOSPHATASE FAMILY DOMAIN-CONTAINING PROTEIN 1"/>
    <property type="match status" value="1"/>
</dbReference>
<dbReference type="InterPro" id="IPR003583">
    <property type="entry name" value="Hlx-hairpin-Hlx_DNA-bd_motif"/>
</dbReference>
<comment type="caution">
    <text evidence="4">The sequence shown here is derived from an EMBL/GenBank/DDBJ whole genome shotgun (WGS) entry which is preliminary data.</text>
</comment>
<feature type="compositionally biased region" description="Low complexity" evidence="1">
    <location>
        <begin position="141"/>
        <end position="159"/>
    </location>
</feature>
<dbReference type="RefSeq" id="WP_344777484.1">
    <property type="nucleotide sequence ID" value="NZ_BAABBX010000016.1"/>
</dbReference>
<name>A0ABP8AXK8_9MICO</name>
<dbReference type="Gene3D" id="3.10.560.10">
    <property type="entry name" value="Outer membrane lipoprotein wza domain like"/>
    <property type="match status" value="1"/>
</dbReference>
<dbReference type="InterPro" id="IPR019554">
    <property type="entry name" value="Soluble_ligand-bd"/>
</dbReference>
<dbReference type="SMART" id="SM00278">
    <property type="entry name" value="HhH1"/>
    <property type="match status" value="2"/>
</dbReference>